<reference evidence="6" key="1">
    <citation type="submission" date="2024-05" db="EMBL/GenBank/DDBJ databases">
        <authorList>
            <person name="Kim S."/>
            <person name="Heo J."/>
            <person name="Choi H."/>
            <person name="Choi Y."/>
            <person name="Kwon S.-W."/>
            <person name="Kim Y."/>
        </authorList>
    </citation>
    <scope>NUCLEOTIDE SEQUENCE</scope>
    <source>
        <strain evidence="6">KACC 23699</strain>
    </source>
</reference>
<gene>
    <name evidence="6" type="ORF">ABEG17_06885</name>
</gene>
<dbReference type="AlphaFoldDB" id="A0AAU7JXU2"/>
<accession>A0AAU7JXU2</accession>
<keyword evidence="3" id="KW-0520">NAD</keyword>
<dbReference type="Pfam" id="PF22725">
    <property type="entry name" value="GFO_IDH_MocA_C3"/>
    <property type="match status" value="1"/>
</dbReference>
<proteinExistence type="inferred from homology"/>
<dbReference type="InterPro" id="IPR036291">
    <property type="entry name" value="NAD(P)-bd_dom_sf"/>
</dbReference>
<dbReference type="Gene3D" id="3.30.360.10">
    <property type="entry name" value="Dihydrodipicolinate Reductase, domain 2"/>
    <property type="match status" value="1"/>
</dbReference>
<dbReference type="GO" id="GO:0000166">
    <property type="term" value="F:nucleotide binding"/>
    <property type="evidence" value="ECO:0007669"/>
    <property type="project" value="InterPro"/>
</dbReference>
<keyword evidence="2" id="KW-0560">Oxidoreductase</keyword>
<dbReference type="SUPFAM" id="SSF55347">
    <property type="entry name" value="Glyceraldehyde-3-phosphate dehydrogenase-like, C-terminal domain"/>
    <property type="match status" value="1"/>
</dbReference>
<evidence type="ECO:0000256" key="1">
    <source>
        <dbReference type="ARBA" id="ARBA00010928"/>
    </source>
</evidence>
<dbReference type="InterPro" id="IPR050984">
    <property type="entry name" value="Gfo/Idh/MocA_domain"/>
</dbReference>
<protein>
    <submittedName>
        <fullName evidence="6">Gfo/Idh/MocA family oxidoreductase</fullName>
    </submittedName>
</protein>
<dbReference type="RefSeq" id="WP_406832538.1">
    <property type="nucleotide sequence ID" value="NZ_CP157483.1"/>
</dbReference>
<sequence length="344" mass="36666">MSSPLLLPAPRVPDPRSAPVLRWGVLAPGGIARTFGRALRARTNQEIRAVASRSLERAQAYRDEFGVEVAYGSYEELVTDPHVDAVYVASPHSEHLAHAQLALEAGKPVLVEKAFTRNGAEARAVLDTASRANLFAMEAMWTRFLPHVDVVRQVLEQGLLGQVQMVTADHGQKLYPGGPQRLSDPALAGGALLDLCVYPISFASLVLGEFDSLQATGTLTPEGVDAQEAVVVQNVAGALGVLSASMVSSTPTTASISGTRARLELSGAFYGQSTLTLVSPAGEVLDVLEPSDREHGLHHEIVEVAACVGARLLESPLLPWAETLRVMDAMDAVREQIGFRLPGE</sequence>
<feature type="domain" description="GFO/IDH/MocA-like oxidoreductase" evidence="5">
    <location>
        <begin position="151"/>
        <end position="264"/>
    </location>
</feature>
<evidence type="ECO:0000313" key="6">
    <source>
        <dbReference type="EMBL" id="XBO45055.1"/>
    </source>
</evidence>
<dbReference type="SUPFAM" id="SSF51735">
    <property type="entry name" value="NAD(P)-binding Rossmann-fold domains"/>
    <property type="match status" value="1"/>
</dbReference>
<dbReference type="Gene3D" id="3.40.50.720">
    <property type="entry name" value="NAD(P)-binding Rossmann-like Domain"/>
    <property type="match status" value="1"/>
</dbReference>
<evidence type="ECO:0000259" key="4">
    <source>
        <dbReference type="Pfam" id="PF01408"/>
    </source>
</evidence>
<evidence type="ECO:0000256" key="2">
    <source>
        <dbReference type="ARBA" id="ARBA00023002"/>
    </source>
</evidence>
<dbReference type="GO" id="GO:0016491">
    <property type="term" value="F:oxidoreductase activity"/>
    <property type="evidence" value="ECO:0007669"/>
    <property type="project" value="UniProtKB-KW"/>
</dbReference>
<dbReference type="InterPro" id="IPR000683">
    <property type="entry name" value="Gfo/Idh/MocA-like_OxRdtase_N"/>
</dbReference>
<name>A0AAU7JXU2_9MICO</name>
<dbReference type="PANTHER" id="PTHR22604">
    <property type="entry name" value="OXIDOREDUCTASES"/>
    <property type="match status" value="1"/>
</dbReference>
<dbReference type="EMBL" id="CP157483">
    <property type="protein sequence ID" value="XBO45055.1"/>
    <property type="molecule type" value="Genomic_DNA"/>
</dbReference>
<evidence type="ECO:0000259" key="5">
    <source>
        <dbReference type="Pfam" id="PF22725"/>
    </source>
</evidence>
<dbReference type="PANTHER" id="PTHR22604:SF105">
    <property type="entry name" value="TRANS-1,2-DIHYDROBENZENE-1,2-DIOL DEHYDROGENASE"/>
    <property type="match status" value="1"/>
</dbReference>
<dbReference type="Pfam" id="PF01408">
    <property type="entry name" value="GFO_IDH_MocA"/>
    <property type="match status" value="1"/>
</dbReference>
<dbReference type="InterPro" id="IPR055170">
    <property type="entry name" value="GFO_IDH_MocA-like_dom"/>
</dbReference>
<organism evidence="6">
    <name type="scientific">Pedococcus sp. KACC 23699</name>
    <dbReference type="NCBI Taxonomy" id="3149228"/>
    <lineage>
        <taxon>Bacteria</taxon>
        <taxon>Bacillati</taxon>
        <taxon>Actinomycetota</taxon>
        <taxon>Actinomycetes</taxon>
        <taxon>Micrococcales</taxon>
        <taxon>Intrasporangiaceae</taxon>
        <taxon>Pedococcus</taxon>
    </lineage>
</organism>
<evidence type="ECO:0000256" key="3">
    <source>
        <dbReference type="ARBA" id="ARBA00023027"/>
    </source>
</evidence>
<feature type="domain" description="Gfo/Idh/MocA-like oxidoreductase N-terminal" evidence="4">
    <location>
        <begin position="22"/>
        <end position="135"/>
    </location>
</feature>
<comment type="similarity">
    <text evidence="1">Belongs to the Gfo/Idh/MocA family.</text>
</comment>